<accession>A0A1J5P6C9</accession>
<name>A0A1J5P6C9_9ZZZZ</name>
<organism evidence="1">
    <name type="scientific">mine drainage metagenome</name>
    <dbReference type="NCBI Taxonomy" id="410659"/>
    <lineage>
        <taxon>unclassified sequences</taxon>
        <taxon>metagenomes</taxon>
        <taxon>ecological metagenomes</taxon>
    </lineage>
</organism>
<sequence length="51" mass="5511">MSIADAKIVPDSESALRYLNDRLEPDALVLVKASRVEGLEKLALEIAGDQS</sequence>
<evidence type="ECO:0008006" key="2">
    <source>
        <dbReference type="Google" id="ProtNLM"/>
    </source>
</evidence>
<dbReference type="GO" id="GO:0016881">
    <property type="term" value="F:acid-amino acid ligase activity"/>
    <property type="evidence" value="ECO:0007669"/>
    <property type="project" value="InterPro"/>
</dbReference>
<dbReference type="EMBL" id="MLJW01006376">
    <property type="protein sequence ID" value="OIQ66766.1"/>
    <property type="molecule type" value="Genomic_DNA"/>
</dbReference>
<gene>
    <name evidence="1" type="ORF">GALL_516620</name>
</gene>
<dbReference type="InterPro" id="IPR036615">
    <property type="entry name" value="Mur_ligase_C_dom_sf"/>
</dbReference>
<proteinExistence type="predicted"/>
<protein>
    <recommendedName>
        <fullName evidence="2">UDP-N-acetylmuramoyl-tripeptide--D-alanyl-D-alanine ligase</fullName>
    </recommendedName>
</protein>
<dbReference type="Gene3D" id="3.90.190.20">
    <property type="entry name" value="Mur ligase, C-terminal domain"/>
    <property type="match status" value="1"/>
</dbReference>
<dbReference type="AlphaFoldDB" id="A0A1J5P6C9"/>
<comment type="caution">
    <text evidence="1">The sequence shown here is derived from an EMBL/GenBank/DDBJ whole genome shotgun (WGS) entry which is preliminary data.</text>
</comment>
<reference evidence="1" key="1">
    <citation type="submission" date="2016-10" db="EMBL/GenBank/DDBJ databases">
        <title>Sequence of Gallionella enrichment culture.</title>
        <authorList>
            <person name="Poehlein A."/>
            <person name="Muehling M."/>
            <person name="Daniel R."/>
        </authorList>
    </citation>
    <scope>NUCLEOTIDE SEQUENCE</scope>
</reference>
<evidence type="ECO:0000313" key="1">
    <source>
        <dbReference type="EMBL" id="OIQ66766.1"/>
    </source>
</evidence>